<reference evidence="4 5" key="1">
    <citation type="submission" date="2020-11" db="EMBL/GenBank/DDBJ databases">
        <title>Amino acid is mineralized and recycled by bacteria in oceanic microbiome.</title>
        <authorList>
            <person name="Zheng L.Y."/>
        </authorList>
    </citation>
    <scope>NUCLEOTIDE SEQUENCE [LARGE SCALE GENOMIC DNA]</scope>
    <source>
        <strain evidence="4 5">A32-1</strain>
    </source>
</reference>
<evidence type="ECO:0000313" key="4">
    <source>
        <dbReference type="EMBL" id="QPE04838.1"/>
    </source>
</evidence>
<evidence type="ECO:0000256" key="1">
    <source>
        <dbReference type="SAM" id="MobiDB-lite"/>
    </source>
</evidence>
<evidence type="ECO:0000256" key="2">
    <source>
        <dbReference type="SAM" id="SignalP"/>
    </source>
</evidence>
<dbReference type="RefSeq" id="WP_195692865.1">
    <property type="nucleotide sequence ID" value="NZ_CP064760.1"/>
</dbReference>
<dbReference type="KEGG" id="msf:IT882_01445"/>
<evidence type="ECO:0000259" key="3">
    <source>
        <dbReference type="Pfam" id="PF09968"/>
    </source>
</evidence>
<feature type="region of interest" description="Disordered" evidence="1">
    <location>
        <begin position="185"/>
        <end position="239"/>
    </location>
</feature>
<feature type="signal peptide" evidence="2">
    <location>
        <begin position="1"/>
        <end position="30"/>
    </location>
</feature>
<dbReference type="Proteomes" id="UP000594480">
    <property type="component" value="Chromosome"/>
</dbReference>
<name>A0A7S8MXP1_9MICO</name>
<dbReference type="AlphaFoldDB" id="A0A7S8MXP1"/>
<proteinExistence type="predicted"/>
<keyword evidence="2" id="KW-0732">Signal</keyword>
<dbReference type="SUPFAM" id="SSF47240">
    <property type="entry name" value="Ferritin-like"/>
    <property type="match status" value="1"/>
</dbReference>
<evidence type="ECO:0000313" key="5">
    <source>
        <dbReference type="Proteomes" id="UP000594480"/>
    </source>
</evidence>
<dbReference type="Gene3D" id="1.20.1260.10">
    <property type="match status" value="1"/>
</dbReference>
<protein>
    <submittedName>
        <fullName evidence="4">DUF2202 domain-containing protein</fullName>
    </submittedName>
</protein>
<feature type="domain" description="DUF2202" evidence="3">
    <location>
        <begin position="49"/>
        <end position="186"/>
    </location>
</feature>
<dbReference type="InterPro" id="IPR012347">
    <property type="entry name" value="Ferritin-like"/>
</dbReference>
<dbReference type="Pfam" id="PF09968">
    <property type="entry name" value="DUF2202"/>
    <property type="match status" value="1"/>
</dbReference>
<dbReference type="CDD" id="cd01048">
    <property type="entry name" value="Ferritin_like_AB2"/>
    <property type="match status" value="1"/>
</dbReference>
<dbReference type="InterPro" id="IPR019243">
    <property type="entry name" value="DUF2202"/>
</dbReference>
<dbReference type="InterPro" id="IPR009078">
    <property type="entry name" value="Ferritin-like_SF"/>
</dbReference>
<organism evidence="4 5">
    <name type="scientific">Microbacterium schleiferi</name>
    <dbReference type="NCBI Taxonomy" id="69362"/>
    <lineage>
        <taxon>Bacteria</taxon>
        <taxon>Bacillati</taxon>
        <taxon>Actinomycetota</taxon>
        <taxon>Actinomycetes</taxon>
        <taxon>Micrococcales</taxon>
        <taxon>Microbacteriaceae</taxon>
        <taxon>Microbacterium</taxon>
    </lineage>
</organism>
<gene>
    <name evidence="4" type="ORF">IT882_01445</name>
</gene>
<keyword evidence="5" id="KW-1185">Reference proteome</keyword>
<feature type="compositionally biased region" description="Gly residues" evidence="1">
    <location>
        <begin position="197"/>
        <end position="222"/>
    </location>
</feature>
<accession>A0A7S8MXP1</accession>
<sequence length="239" mass="24615">MNTTTRTATALGVSALAAFGLAFGGTAASAVAPESIGPVSVSASADVDDVLTYMREEERLARDLYAAIADYYGGARPFSMITRSEERHFDAVGRLLETYDIADPSAGLAAGTYADDDLQALYDDLLSKAQTSLAAAYEVGITIEETDIADLDAALAADYPSDVDRVLENLKDGSQRHLAAYTAAAEGTIRSGDGHEPGAGSGGERSGEMGHPGGRDGSGIGHDGGRPGSGDRDCQYPGS</sequence>
<feature type="chain" id="PRO_5032530892" evidence="2">
    <location>
        <begin position="31"/>
        <end position="239"/>
    </location>
</feature>
<dbReference type="EMBL" id="CP064760">
    <property type="protein sequence ID" value="QPE04838.1"/>
    <property type="molecule type" value="Genomic_DNA"/>
</dbReference>
<feature type="compositionally biased region" description="Basic and acidic residues" evidence="1">
    <location>
        <begin position="223"/>
        <end position="239"/>
    </location>
</feature>